<dbReference type="InterPro" id="IPR036188">
    <property type="entry name" value="FAD/NAD-bd_sf"/>
</dbReference>
<dbReference type="AlphaFoldDB" id="A0A917H2I1"/>
<dbReference type="Pfam" id="PF01593">
    <property type="entry name" value="Amino_oxidase"/>
    <property type="match status" value="1"/>
</dbReference>
<name>A0A917H2I1_9BACT</name>
<reference evidence="2" key="1">
    <citation type="journal article" date="2014" name="Int. J. Syst. Evol. Microbiol.">
        <title>Complete genome sequence of Corynebacterium casei LMG S-19264T (=DSM 44701T), isolated from a smear-ripened cheese.</title>
        <authorList>
            <consortium name="US DOE Joint Genome Institute (JGI-PGF)"/>
            <person name="Walter F."/>
            <person name="Albersmeier A."/>
            <person name="Kalinowski J."/>
            <person name="Ruckert C."/>
        </authorList>
    </citation>
    <scope>NUCLEOTIDE SEQUENCE</scope>
    <source>
        <strain evidence="2">CGMCC 1.12997</strain>
    </source>
</reference>
<dbReference type="GO" id="GO:0008767">
    <property type="term" value="F:UDP-galactopyranose mutase activity"/>
    <property type="evidence" value="ECO:0007669"/>
    <property type="project" value="TreeGrafter"/>
</dbReference>
<reference evidence="2" key="2">
    <citation type="submission" date="2020-09" db="EMBL/GenBank/DDBJ databases">
        <authorList>
            <person name="Sun Q."/>
            <person name="Zhou Y."/>
        </authorList>
    </citation>
    <scope>NUCLEOTIDE SEQUENCE</scope>
    <source>
        <strain evidence="2">CGMCC 1.12997</strain>
    </source>
</reference>
<keyword evidence="3" id="KW-1185">Reference proteome</keyword>
<evidence type="ECO:0000313" key="2">
    <source>
        <dbReference type="EMBL" id="GGG65328.1"/>
    </source>
</evidence>
<dbReference type="GO" id="GO:0016491">
    <property type="term" value="F:oxidoreductase activity"/>
    <property type="evidence" value="ECO:0007669"/>
    <property type="project" value="InterPro"/>
</dbReference>
<evidence type="ECO:0000313" key="3">
    <source>
        <dbReference type="Proteomes" id="UP000647241"/>
    </source>
</evidence>
<sequence>MAKRAIIIGAGPAGLTAALELLRRSDATPIVLEASHEIGGLSRTVRYKGNRMDIGGHRFFSKSDRVMQWWLDLMPVESDDTNGATVSYRGKRRQVTVPARLAEEPVLRGAGPLVGETEVVLSGECDDSEAVVTVAAPVDPDLVMLIRPRKSRIYYLRRFFDYPITVTAATLGNLGAVRTVRIGVSYLFSRVRQIKPETSLRDFLINRFGRQLYLTFFKSYTEKVWGTPCDAISADWGAQRIKGLSLTTAVKHFISKALGRKECEDVAQKKTDTSLIERFLYPKLGPGQLWEHVADLVREGGGEIHMGWRVNGIHCEGNRVVSVDASNDVGEQRTFAGDYFFSTMPMQELVRAIDAPVPENVRAVSEGLQYRDFITVGLLVDRLKVREIDGGLLQDTWIYIQEPDVLLGRLQIFNNWSPHLVADPDKVWIGLEYFCYETDDLWKMPDEELKQFAIAEVAKIGILNAEDVCDGHVVRVLKTYPAYFGTYNRFDELRTFTDGFENLLLIGRNGMHKYNNQDHSMLTAMTAVDGIVSGKIDKAALWEINTEQEYHEEAAEQELPQEAMVP</sequence>
<gene>
    <name evidence="2" type="ORF">GCM10011585_03730</name>
</gene>
<dbReference type="NCBIfam" id="NF005548">
    <property type="entry name" value="PRK07208.1-4"/>
    <property type="match status" value="1"/>
</dbReference>
<dbReference type="GO" id="GO:0050660">
    <property type="term" value="F:flavin adenine dinucleotide binding"/>
    <property type="evidence" value="ECO:0007669"/>
    <property type="project" value="TreeGrafter"/>
</dbReference>
<protein>
    <recommendedName>
        <fullName evidence="1">Amine oxidase domain-containing protein</fullName>
    </recommendedName>
</protein>
<dbReference type="NCBIfam" id="NF005546">
    <property type="entry name" value="PRK07208.1-2"/>
    <property type="match status" value="1"/>
</dbReference>
<dbReference type="PANTHER" id="PTHR21197:SF0">
    <property type="entry name" value="UDP-GALACTOPYRANOSE MUTASE"/>
    <property type="match status" value="1"/>
</dbReference>
<organism evidence="2 3">
    <name type="scientific">Edaphobacter dinghuensis</name>
    <dbReference type="NCBI Taxonomy" id="1560005"/>
    <lineage>
        <taxon>Bacteria</taxon>
        <taxon>Pseudomonadati</taxon>
        <taxon>Acidobacteriota</taxon>
        <taxon>Terriglobia</taxon>
        <taxon>Terriglobales</taxon>
        <taxon>Acidobacteriaceae</taxon>
        <taxon>Edaphobacter</taxon>
    </lineage>
</organism>
<dbReference type="Proteomes" id="UP000647241">
    <property type="component" value="Unassembled WGS sequence"/>
</dbReference>
<dbReference type="SUPFAM" id="SSF51905">
    <property type="entry name" value="FAD/NAD(P)-binding domain"/>
    <property type="match status" value="1"/>
</dbReference>
<dbReference type="GO" id="GO:0005829">
    <property type="term" value="C:cytosol"/>
    <property type="evidence" value="ECO:0007669"/>
    <property type="project" value="TreeGrafter"/>
</dbReference>
<proteinExistence type="predicted"/>
<accession>A0A917H2I1</accession>
<dbReference type="Gene3D" id="3.50.50.60">
    <property type="entry name" value="FAD/NAD(P)-binding domain"/>
    <property type="match status" value="2"/>
</dbReference>
<dbReference type="EMBL" id="BMGT01000001">
    <property type="protein sequence ID" value="GGG65328.1"/>
    <property type="molecule type" value="Genomic_DNA"/>
</dbReference>
<dbReference type="PANTHER" id="PTHR21197">
    <property type="entry name" value="UDP-GALACTOPYRANOSE MUTASE"/>
    <property type="match status" value="1"/>
</dbReference>
<evidence type="ECO:0000259" key="1">
    <source>
        <dbReference type="Pfam" id="PF01593"/>
    </source>
</evidence>
<feature type="domain" description="Amine oxidase" evidence="1">
    <location>
        <begin position="13"/>
        <end position="489"/>
    </location>
</feature>
<comment type="caution">
    <text evidence="2">The sequence shown here is derived from an EMBL/GenBank/DDBJ whole genome shotgun (WGS) entry which is preliminary data.</text>
</comment>
<dbReference type="RefSeq" id="WP_188552453.1">
    <property type="nucleotide sequence ID" value="NZ_BMGT01000001.1"/>
</dbReference>
<dbReference type="InterPro" id="IPR002937">
    <property type="entry name" value="Amino_oxidase"/>
</dbReference>